<feature type="compositionally biased region" description="Basic and acidic residues" evidence="3">
    <location>
        <begin position="108"/>
        <end position="123"/>
    </location>
</feature>
<dbReference type="RefSeq" id="XP_009055025.1">
    <property type="nucleotide sequence ID" value="XM_009056777.1"/>
</dbReference>
<dbReference type="EMBL" id="KB201847">
    <property type="protein sequence ID" value="ESO94177.1"/>
    <property type="molecule type" value="Genomic_DNA"/>
</dbReference>
<protein>
    <recommendedName>
        <fullName evidence="2">RRP15-like protein</fullName>
    </recommendedName>
</protein>
<dbReference type="PANTHER" id="PTHR13245">
    <property type="entry name" value="RRP15-LIKE PROTEIN"/>
    <property type="match status" value="1"/>
</dbReference>
<keyword evidence="5" id="KW-1185">Reference proteome</keyword>
<dbReference type="GO" id="GO:0000460">
    <property type="term" value="P:maturation of 5.8S rRNA"/>
    <property type="evidence" value="ECO:0007669"/>
    <property type="project" value="TreeGrafter"/>
</dbReference>
<feature type="region of interest" description="Disordered" evidence="3">
    <location>
        <begin position="1"/>
        <end position="60"/>
    </location>
</feature>
<dbReference type="GeneID" id="20248919"/>
<comment type="similarity">
    <text evidence="1">Belongs to the RRP15 family.</text>
</comment>
<organism evidence="4 5">
    <name type="scientific">Lottia gigantea</name>
    <name type="common">Giant owl limpet</name>
    <dbReference type="NCBI Taxonomy" id="225164"/>
    <lineage>
        <taxon>Eukaryota</taxon>
        <taxon>Metazoa</taxon>
        <taxon>Spiralia</taxon>
        <taxon>Lophotrochozoa</taxon>
        <taxon>Mollusca</taxon>
        <taxon>Gastropoda</taxon>
        <taxon>Patellogastropoda</taxon>
        <taxon>Lottioidea</taxon>
        <taxon>Lottiidae</taxon>
        <taxon>Lottia</taxon>
    </lineage>
</organism>
<dbReference type="Proteomes" id="UP000030746">
    <property type="component" value="Unassembled WGS sequence"/>
</dbReference>
<dbReference type="OrthoDB" id="20949at2759"/>
<feature type="region of interest" description="Disordered" evidence="3">
    <location>
        <begin position="181"/>
        <end position="222"/>
    </location>
</feature>
<dbReference type="Pfam" id="PF07890">
    <property type="entry name" value="Rrp15p"/>
    <property type="match status" value="1"/>
</dbReference>
<evidence type="ECO:0000313" key="5">
    <source>
        <dbReference type="Proteomes" id="UP000030746"/>
    </source>
</evidence>
<dbReference type="HOGENOM" id="CLU_079732_0_0_1"/>
<dbReference type="STRING" id="225164.V4ABI4"/>
<evidence type="ECO:0000313" key="4">
    <source>
        <dbReference type="EMBL" id="ESO94177.1"/>
    </source>
</evidence>
<proteinExistence type="inferred from homology"/>
<accession>V4ABI4</accession>
<feature type="compositionally biased region" description="Basic and acidic residues" evidence="3">
    <location>
        <begin position="84"/>
        <end position="98"/>
    </location>
</feature>
<dbReference type="CTD" id="20248919"/>
<dbReference type="PANTHER" id="PTHR13245:SF14">
    <property type="entry name" value="RRP15-LIKE PROTEIN"/>
    <property type="match status" value="1"/>
</dbReference>
<gene>
    <name evidence="4" type="ORF">LOTGIDRAFT_232439</name>
</gene>
<evidence type="ECO:0000256" key="1">
    <source>
        <dbReference type="ARBA" id="ARBA00007462"/>
    </source>
</evidence>
<feature type="region of interest" description="Disordered" evidence="3">
    <location>
        <begin position="72"/>
        <end position="123"/>
    </location>
</feature>
<sequence>MSKVHVFEEENVSDLDSGSEADVESEGENSEGSDGNGSEGEENKKSGMADAMARILGKKVPSKKGVIMAKAMTDKQIERKRKIKEQGGQEETEVKKVYIDQQTKQAKKKEWENRGRIKPDPLDKPAERILQRIATRGVVQLFNAVSKQQKILDDQLMEAGSSERRKDKVVESLTKDKFLDILKGSADSSSKSSKKRKSDKSKSKKNSDGNEEDENPKWSILRDDFMMGATMKDWDKEGSDGEGLPDD</sequence>
<reference evidence="4 5" key="1">
    <citation type="journal article" date="2013" name="Nature">
        <title>Insights into bilaterian evolution from three spiralian genomes.</title>
        <authorList>
            <person name="Simakov O."/>
            <person name="Marletaz F."/>
            <person name="Cho S.J."/>
            <person name="Edsinger-Gonzales E."/>
            <person name="Havlak P."/>
            <person name="Hellsten U."/>
            <person name="Kuo D.H."/>
            <person name="Larsson T."/>
            <person name="Lv J."/>
            <person name="Arendt D."/>
            <person name="Savage R."/>
            <person name="Osoegawa K."/>
            <person name="de Jong P."/>
            <person name="Grimwood J."/>
            <person name="Chapman J.A."/>
            <person name="Shapiro H."/>
            <person name="Aerts A."/>
            <person name="Otillar R.P."/>
            <person name="Terry A.Y."/>
            <person name="Boore J.L."/>
            <person name="Grigoriev I.V."/>
            <person name="Lindberg D.R."/>
            <person name="Seaver E.C."/>
            <person name="Weisblat D.A."/>
            <person name="Putnam N.H."/>
            <person name="Rokhsar D.S."/>
        </authorList>
    </citation>
    <scope>NUCLEOTIDE SEQUENCE [LARGE SCALE GENOMIC DNA]</scope>
</reference>
<dbReference type="OMA" id="FVKQRFY"/>
<dbReference type="GO" id="GO:0000470">
    <property type="term" value="P:maturation of LSU-rRNA"/>
    <property type="evidence" value="ECO:0007669"/>
    <property type="project" value="TreeGrafter"/>
</dbReference>
<feature type="compositionally biased region" description="Basic residues" evidence="3">
    <location>
        <begin position="192"/>
        <end position="204"/>
    </location>
</feature>
<evidence type="ECO:0000256" key="2">
    <source>
        <dbReference type="ARBA" id="ARBA00017475"/>
    </source>
</evidence>
<dbReference type="InterPro" id="IPR012459">
    <property type="entry name" value="Rrp15"/>
</dbReference>
<dbReference type="GO" id="GO:0030687">
    <property type="term" value="C:preribosome, large subunit precursor"/>
    <property type="evidence" value="ECO:0007669"/>
    <property type="project" value="TreeGrafter"/>
</dbReference>
<feature type="compositionally biased region" description="Acidic residues" evidence="3">
    <location>
        <begin position="9"/>
        <end position="31"/>
    </location>
</feature>
<dbReference type="AlphaFoldDB" id="V4ABI4"/>
<evidence type="ECO:0000256" key="3">
    <source>
        <dbReference type="SAM" id="MobiDB-lite"/>
    </source>
</evidence>
<dbReference type="KEGG" id="lgi:LOTGIDRAFT_232439"/>
<name>V4ABI4_LOTGI</name>